<dbReference type="Proteomes" id="UP001163223">
    <property type="component" value="Chromosome"/>
</dbReference>
<accession>A0ACD4NKE1</accession>
<name>A0ACD4NKE1_9HYPH</name>
<organism evidence="1 2">
    <name type="scientific">Antarcticirhabdus aurantiaca</name>
    <dbReference type="NCBI Taxonomy" id="2606717"/>
    <lineage>
        <taxon>Bacteria</taxon>
        <taxon>Pseudomonadati</taxon>
        <taxon>Pseudomonadota</taxon>
        <taxon>Alphaproteobacteria</taxon>
        <taxon>Hyphomicrobiales</taxon>
        <taxon>Aurantimonadaceae</taxon>
        <taxon>Antarcticirhabdus</taxon>
    </lineage>
</organism>
<gene>
    <name evidence="1" type="ORF">OXU80_20895</name>
</gene>
<sequence length="256" mass="25476">MPKTILACAGAVLLSTAGLALAQGAPAAGVTVVPAGQTAPGATPAPAPAAPQPAPPAPAQAAQAAPAPAAGGAAAAATAPAAPEETQQAAAEAPPTGGMQLDAHPSADSAASGNAGQPTGANGMFVDAAGNPTYNISAEGADWFAWRGYKKFGANCLQCHGPDGAGSSFAPNLTESLQRINYFDFAGIIVSGQQNKWHPVNSIMPAWGEDPNVMCSLDAIYVYLRGRADGAIGRGEPKPHVKNKEAQDAEYACLGQ</sequence>
<evidence type="ECO:0000313" key="1">
    <source>
        <dbReference type="EMBL" id="WAJ27285.1"/>
    </source>
</evidence>
<proteinExistence type="predicted"/>
<protein>
    <submittedName>
        <fullName evidence="1">C-type cytochrome</fullName>
    </submittedName>
</protein>
<evidence type="ECO:0000313" key="2">
    <source>
        <dbReference type="Proteomes" id="UP001163223"/>
    </source>
</evidence>
<keyword evidence="2" id="KW-1185">Reference proteome</keyword>
<reference evidence="1" key="1">
    <citation type="submission" date="2022-11" db="EMBL/GenBank/DDBJ databases">
        <title>beta-Carotene-producing bacterium, Jeongeuplla avenae sp. nov., alleviates the salt stress of Arabidopsis seedlings.</title>
        <authorList>
            <person name="Jiang L."/>
            <person name="Lee J."/>
        </authorList>
    </citation>
    <scope>NUCLEOTIDE SEQUENCE</scope>
    <source>
        <strain evidence="1">DY_R2A_6</strain>
    </source>
</reference>
<dbReference type="EMBL" id="CP113520">
    <property type="protein sequence ID" value="WAJ27285.1"/>
    <property type="molecule type" value="Genomic_DNA"/>
</dbReference>